<proteinExistence type="predicted"/>
<feature type="chain" id="PRO_5043709936" evidence="1">
    <location>
        <begin position="33"/>
        <end position="329"/>
    </location>
</feature>
<evidence type="ECO:0000256" key="1">
    <source>
        <dbReference type="SAM" id="SignalP"/>
    </source>
</evidence>
<protein>
    <submittedName>
        <fullName evidence="2">Uncharacterized protein</fullName>
    </submittedName>
</protein>
<dbReference type="EMBL" id="JAVHJO010000003">
    <property type="protein sequence ID" value="KAK6541409.1"/>
    <property type="molecule type" value="Genomic_DNA"/>
</dbReference>
<evidence type="ECO:0000313" key="2">
    <source>
        <dbReference type="EMBL" id="KAK6541409.1"/>
    </source>
</evidence>
<keyword evidence="1" id="KW-0732">Signal</keyword>
<comment type="caution">
    <text evidence="2">The sequence shown here is derived from an EMBL/GenBank/DDBJ whole genome shotgun (WGS) entry which is preliminary data.</text>
</comment>
<accession>A0AAV9XJS1</accession>
<name>A0AAV9XJS1_9PEZI</name>
<gene>
    <name evidence="2" type="ORF">TWF694_007221</name>
</gene>
<feature type="signal peptide" evidence="1">
    <location>
        <begin position="1"/>
        <end position="32"/>
    </location>
</feature>
<keyword evidence="3" id="KW-1185">Reference proteome</keyword>
<organism evidence="2 3">
    <name type="scientific">Orbilia ellipsospora</name>
    <dbReference type="NCBI Taxonomy" id="2528407"/>
    <lineage>
        <taxon>Eukaryota</taxon>
        <taxon>Fungi</taxon>
        <taxon>Dikarya</taxon>
        <taxon>Ascomycota</taxon>
        <taxon>Pezizomycotina</taxon>
        <taxon>Orbiliomycetes</taxon>
        <taxon>Orbiliales</taxon>
        <taxon>Orbiliaceae</taxon>
        <taxon>Orbilia</taxon>
    </lineage>
</organism>
<dbReference type="AlphaFoldDB" id="A0AAV9XJS1"/>
<dbReference type="Proteomes" id="UP001365542">
    <property type="component" value="Unassembled WGS sequence"/>
</dbReference>
<evidence type="ECO:0000313" key="3">
    <source>
        <dbReference type="Proteomes" id="UP001365542"/>
    </source>
</evidence>
<sequence>MAMSMNIGYNMGRFKLPCIALIALISIQVIASSSTPSTLSTSTSASIFVTTSIIRGSTTTTGPPASSIATFPDVNFDSTSIIDGGSVLPNPSISILFPTTAPAYNSTLDTTTGPPTFVEEQVYLIYGSVKDANLTSLSALLNNKTNSTVSAWNEQCISPYRTSAYSPGTNNPTGTIESRIMLCDNIGNFSVRFGNHTPGRDAEHQCLYLLRISQKLLSAISGDGAPDGMVVQATNHTVEDEYYKLLGTSYYGTTPWFDVRIGWEKGGCPDPVKEADEWDRITAAGWPNQGPAPTGGMSVKRAKAKREAVPKLDVPVGGVFPPIKTLTLL</sequence>
<reference evidence="2 3" key="1">
    <citation type="submission" date="2019-10" db="EMBL/GenBank/DDBJ databases">
        <authorList>
            <person name="Palmer J.M."/>
        </authorList>
    </citation>
    <scope>NUCLEOTIDE SEQUENCE [LARGE SCALE GENOMIC DNA]</scope>
    <source>
        <strain evidence="2 3">TWF694</strain>
    </source>
</reference>